<accession>A0A915Z2W8</accession>
<gene>
    <name evidence="1" type="ORF">CHRIB12_LOCUS7813</name>
</gene>
<evidence type="ECO:0000313" key="2">
    <source>
        <dbReference type="Proteomes" id="UP000684084"/>
    </source>
</evidence>
<sequence>MPMAMLTAAQKVKRIEWAQNHLNDRWEKTLFSDETAFQLFRDTIKYWHKDPRPIRPLPKNRQKVLAWAGFCAKEKQKLEEFLVEGEDFNRIAIRSIQVDLRKNPFKRTFPILLIGLQTAWTLTPLKIYRVLIVKHNVEKRMPQNIDEMKQFIAEEWNKIPDSFLVNLIQSMKRRCQLVIERNGKRIPY</sequence>
<dbReference type="Proteomes" id="UP000684084">
    <property type="component" value="Unassembled WGS sequence"/>
</dbReference>
<organism evidence="1 2">
    <name type="scientific">Rhizophagus irregularis</name>
    <dbReference type="NCBI Taxonomy" id="588596"/>
    <lineage>
        <taxon>Eukaryota</taxon>
        <taxon>Fungi</taxon>
        <taxon>Fungi incertae sedis</taxon>
        <taxon>Mucoromycota</taxon>
        <taxon>Glomeromycotina</taxon>
        <taxon>Glomeromycetes</taxon>
        <taxon>Glomerales</taxon>
        <taxon>Glomeraceae</taxon>
        <taxon>Rhizophagus</taxon>
    </lineage>
</organism>
<comment type="caution">
    <text evidence="1">The sequence shown here is derived from an EMBL/GenBank/DDBJ whole genome shotgun (WGS) entry which is preliminary data.</text>
</comment>
<proteinExistence type="predicted"/>
<reference evidence="1" key="1">
    <citation type="submission" date="2020-05" db="EMBL/GenBank/DDBJ databases">
        <authorList>
            <person name="Rincon C."/>
            <person name="Sanders R I."/>
            <person name="Robbins C."/>
            <person name="Chaturvedi A."/>
        </authorList>
    </citation>
    <scope>NUCLEOTIDE SEQUENCE</scope>
    <source>
        <strain evidence="1">CHB12</strain>
    </source>
</reference>
<evidence type="ECO:0000313" key="1">
    <source>
        <dbReference type="EMBL" id="CAB5359663.1"/>
    </source>
</evidence>
<dbReference type="OrthoDB" id="2445920at2759"/>
<protein>
    <submittedName>
        <fullName evidence="1">Uncharacterized protein</fullName>
    </submittedName>
</protein>
<dbReference type="EMBL" id="CAGKOT010000014">
    <property type="protein sequence ID" value="CAB5359663.1"/>
    <property type="molecule type" value="Genomic_DNA"/>
</dbReference>
<name>A0A915Z2W8_9GLOM</name>
<dbReference type="AlphaFoldDB" id="A0A915Z2W8"/>